<keyword evidence="2" id="KW-0238">DNA-binding</keyword>
<dbReference type="PANTHER" id="PTHR30349:SF41">
    <property type="entry name" value="INTEGRASE_RECOMBINASE PROTEIN MJ0367-RELATED"/>
    <property type="match status" value="1"/>
</dbReference>
<dbReference type="GO" id="GO:0003677">
    <property type="term" value="F:DNA binding"/>
    <property type="evidence" value="ECO:0007669"/>
    <property type="project" value="UniProtKB-KW"/>
</dbReference>
<dbReference type="GO" id="GO:0006310">
    <property type="term" value="P:DNA recombination"/>
    <property type="evidence" value="ECO:0007669"/>
    <property type="project" value="UniProtKB-KW"/>
</dbReference>
<evidence type="ECO:0000313" key="5">
    <source>
        <dbReference type="EMBL" id="MBE9033303.1"/>
    </source>
</evidence>
<evidence type="ECO:0000256" key="3">
    <source>
        <dbReference type="ARBA" id="ARBA00023172"/>
    </source>
</evidence>
<dbReference type="InterPro" id="IPR050090">
    <property type="entry name" value="Tyrosine_recombinase_XerCD"/>
</dbReference>
<evidence type="ECO:0000259" key="4">
    <source>
        <dbReference type="PROSITE" id="PS51898"/>
    </source>
</evidence>
<dbReference type="InterPro" id="IPR011010">
    <property type="entry name" value="DNA_brk_join_enz"/>
</dbReference>
<comment type="similarity">
    <text evidence="1">Belongs to the 'phage' integrase family.</text>
</comment>
<keyword evidence="3" id="KW-0233">DNA recombination</keyword>
<dbReference type="SUPFAM" id="SSF56349">
    <property type="entry name" value="DNA breaking-rejoining enzymes"/>
    <property type="match status" value="1"/>
</dbReference>
<name>A0A928Z742_9CYAN</name>
<comment type="caution">
    <text evidence="5">The sequence shown here is derived from an EMBL/GenBank/DDBJ whole genome shotgun (WGS) entry which is preliminary data.</text>
</comment>
<dbReference type="InterPro" id="IPR013762">
    <property type="entry name" value="Integrase-like_cat_sf"/>
</dbReference>
<dbReference type="Proteomes" id="UP000625316">
    <property type="component" value="Unassembled WGS sequence"/>
</dbReference>
<evidence type="ECO:0000256" key="2">
    <source>
        <dbReference type="ARBA" id="ARBA00023125"/>
    </source>
</evidence>
<reference evidence="5" key="1">
    <citation type="submission" date="2020-10" db="EMBL/GenBank/DDBJ databases">
        <authorList>
            <person name="Castelo-Branco R."/>
            <person name="Eusebio N."/>
            <person name="Adriana R."/>
            <person name="Vieira A."/>
            <person name="Brugerolle De Fraissinette N."/>
            <person name="Rezende De Castro R."/>
            <person name="Schneider M.P."/>
            <person name="Vasconcelos V."/>
            <person name="Leao P.N."/>
        </authorList>
    </citation>
    <scope>NUCLEOTIDE SEQUENCE</scope>
    <source>
        <strain evidence="5">LEGE 11480</strain>
    </source>
</reference>
<evidence type="ECO:0000313" key="6">
    <source>
        <dbReference type="Proteomes" id="UP000625316"/>
    </source>
</evidence>
<evidence type="ECO:0000256" key="1">
    <source>
        <dbReference type="ARBA" id="ARBA00008857"/>
    </source>
</evidence>
<dbReference type="GO" id="GO:0015074">
    <property type="term" value="P:DNA integration"/>
    <property type="evidence" value="ECO:0007669"/>
    <property type="project" value="InterPro"/>
</dbReference>
<dbReference type="Gene3D" id="1.10.443.10">
    <property type="entry name" value="Intergrase catalytic core"/>
    <property type="match status" value="1"/>
</dbReference>
<dbReference type="InterPro" id="IPR002104">
    <property type="entry name" value="Integrase_catalytic"/>
</dbReference>
<dbReference type="PANTHER" id="PTHR30349">
    <property type="entry name" value="PHAGE INTEGRASE-RELATED"/>
    <property type="match status" value="1"/>
</dbReference>
<accession>A0A928Z742</accession>
<gene>
    <name evidence="5" type="ORF">IQ266_26575</name>
</gene>
<organism evidence="5 6">
    <name type="scientific">Romeriopsis navalis LEGE 11480</name>
    <dbReference type="NCBI Taxonomy" id="2777977"/>
    <lineage>
        <taxon>Bacteria</taxon>
        <taxon>Bacillati</taxon>
        <taxon>Cyanobacteriota</taxon>
        <taxon>Cyanophyceae</taxon>
        <taxon>Leptolyngbyales</taxon>
        <taxon>Leptolyngbyaceae</taxon>
        <taxon>Romeriopsis</taxon>
        <taxon>Romeriopsis navalis</taxon>
    </lineage>
</organism>
<keyword evidence="6" id="KW-1185">Reference proteome</keyword>
<dbReference type="RefSeq" id="WP_264328112.1">
    <property type="nucleotide sequence ID" value="NZ_JADEXQ010000176.1"/>
</dbReference>
<protein>
    <submittedName>
        <fullName evidence="5">Tyrosine-type recombinase/integrase</fullName>
    </submittedName>
</protein>
<feature type="domain" description="Tyr recombinase" evidence="4">
    <location>
        <begin position="1"/>
        <end position="147"/>
    </location>
</feature>
<dbReference type="EMBL" id="JADEXQ010000176">
    <property type="protein sequence ID" value="MBE9033303.1"/>
    <property type="molecule type" value="Genomic_DNA"/>
</dbReference>
<proteinExistence type="inferred from homology"/>
<sequence length="149" mass="16200">MQQSPAGRVSEICRLTWGDCYQNSDGTATITLFGKGAKTRHVAVSTETWAELSELRKEAQSDAPVFVSRKGKGHLNRSQVHRIIKAICKLAGISDVSAHWFRHSHATHAVDRGVALPLVQVTLGHAGIATTQRYLHANPKDSSGLHLSV</sequence>
<dbReference type="AlphaFoldDB" id="A0A928Z742"/>
<dbReference type="Pfam" id="PF00589">
    <property type="entry name" value="Phage_integrase"/>
    <property type="match status" value="1"/>
</dbReference>
<dbReference type="PROSITE" id="PS51898">
    <property type="entry name" value="TYR_RECOMBINASE"/>
    <property type="match status" value="1"/>
</dbReference>